<dbReference type="PROSITE" id="PS51126">
    <property type="entry name" value="DILUTE"/>
    <property type="match status" value="1"/>
</dbReference>
<dbReference type="InterPro" id="IPR002710">
    <property type="entry name" value="Dilute_dom"/>
</dbReference>
<gene>
    <name evidence="11" type="primary">VIII-A</name>
    <name evidence="11" type="ORF">TCON_2106</name>
</gene>
<dbReference type="InterPro" id="IPR036961">
    <property type="entry name" value="Kinesin_motor_dom_sf"/>
</dbReference>
<feature type="region of interest" description="Actin-binding" evidence="7">
    <location>
        <begin position="527"/>
        <end position="549"/>
    </location>
</feature>
<dbReference type="EMBL" id="SBIQ01000203">
    <property type="protein sequence ID" value="KAF7682678.1"/>
    <property type="molecule type" value="Genomic_DNA"/>
</dbReference>
<evidence type="ECO:0000256" key="2">
    <source>
        <dbReference type="ARBA" id="ARBA00022840"/>
    </source>
</evidence>
<evidence type="ECO:0000256" key="4">
    <source>
        <dbReference type="ARBA" id="ARBA00023123"/>
    </source>
</evidence>
<keyword evidence="5 7" id="KW-0505">Motor protein</keyword>
<reference evidence="11 12" key="1">
    <citation type="submission" date="2019-01" db="EMBL/GenBank/DDBJ databases">
        <title>Genomes sequencing and comparative genomics of infectious freshwater microsporidia, Cucumispora dikerogammari and Thelohania contejeani.</title>
        <authorList>
            <person name="Cormier A."/>
            <person name="Giraud I."/>
            <person name="Wattier R."/>
            <person name="Teixeira M."/>
            <person name="Grandjean F."/>
            <person name="Rigaud T."/>
            <person name="Cordaux R."/>
        </authorList>
    </citation>
    <scope>NUCLEOTIDE SEQUENCE [LARGE SCALE GENOMIC DNA]</scope>
    <source>
        <strain evidence="11">T1</strain>
        <tissue evidence="11">Spores</tissue>
    </source>
</reference>
<name>A0ABQ7HWY1_9MICR</name>
<dbReference type="Gene3D" id="1.20.58.530">
    <property type="match status" value="1"/>
</dbReference>
<accession>A0ABQ7HWY1</accession>
<dbReference type="Gene3D" id="1.10.10.820">
    <property type="match status" value="1"/>
</dbReference>
<feature type="domain" description="Myosin motor" evidence="10">
    <location>
        <begin position="1"/>
        <end position="598"/>
    </location>
</feature>
<dbReference type="Pfam" id="PF01843">
    <property type="entry name" value="DIL"/>
    <property type="match status" value="1"/>
</dbReference>
<dbReference type="PANTHER" id="PTHR13140">
    <property type="entry name" value="MYOSIN"/>
    <property type="match status" value="1"/>
</dbReference>
<evidence type="ECO:0000259" key="9">
    <source>
        <dbReference type="PROSITE" id="PS51126"/>
    </source>
</evidence>
<dbReference type="Proteomes" id="UP001516464">
    <property type="component" value="Unassembled WGS sequence"/>
</dbReference>
<keyword evidence="3 8" id="KW-0175">Coiled coil</keyword>
<dbReference type="CDD" id="cd00124">
    <property type="entry name" value="MYSc"/>
    <property type="match status" value="1"/>
</dbReference>
<dbReference type="SMART" id="SM00242">
    <property type="entry name" value="MYSc"/>
    <property type="match status" value="1"/>
</dbReference>
<evidence type="ECO:0000313" key="11">
    <source>
        <dbReference type="EMBL" id="KAF7682678.1"/>
    </source>
</evidence>
<evidence type="ECO:0000313" key="12">
    <source>
        <dbReference type="Proteomes" id="UP001516464"/>
    </source>
</evidence>
<evidence type="ECO:0000256" key="5">
    <source>
        <dbReference type="ARBA" id="ARBA00023175"/>
    </source>
</evidence>
<evidence type="ECO:0000259" key="10">
    <source>
        <dbReference type="PROSITE" id="PS51456"/>
    </source>
</evidence>
<dbReference type="SMART" id="SM01132">
    <property type="entry name" value="DIL"/>
    <property type="match status" value="1"/>
</dbReference>
<dbReference type="PANTHER" id="PTHR13140:SF706">
    <property type="entry name" value="DILUTE CLASS UNCONVENTIONAL MYOSIN, ISOFORM C"/>
    <property type="match status" value="1"/>
</dbReference>
<sequence length="1165" mass="134364">MEPDNLSALLDLTDESILRNLESRYNQGIIYTNSGLVLISVNPFGETGIYGPNVMEAYAHRDSSRPAPHIYDIPETALRDLSLCPHQTIIISGESGSGKTENAKHILEYLTRGNTGQLASRILGANVVLEAFGNAQTQRNNNSSRFGKQISLLLQEGEIHGAQINTYLLERSRVTKHDKGEKNFHIFYQFCAHHNLYFKTDYLSGEWCAQDALAYQRIIEEFKNLDVGSINPIEDILLAILLLGTIQFVEIDDKTELVDNFIDIRKDNEIEEKYSAVDKIVDILRIKKEEFIDYLIKKNITVNSEKIQSFNTVERAITLRDGIATQLYTSLFDIIVNRINKQISGSIKPDTDIFYQSISILDIYGFEIFRENGFDQFCINWANEKIQNEFIRRVFEDKQRIYAEEGLEWVPVEFESNSECIGLIENRHGIADIVEDESISPWGSVKNLKLKIEAAHKTNNYLVMHGRNDSIAIQHYAGLVKYNLETFLSKNKEGDGSALLQNSKNPLAVSQRKKGKGGLISHFKKSLHSLFEKISTSRTHYVRCIKPNNQNEPWLFDTKYVHGQLRANGILETIRVSKQGHPHEMDFDVFDSRYQCIDISCDALIEEGILKGKTRIFLNNESLNKLEKKRSEVMKHNREVIKGVLEAYCKKRSRSKAIISKVIKFLIDKRKKEAMMLNKKINEEENNSEGKKEIREEYLNIGLNDNLDISMKNENSNISNPSFEYIDNNAILKDEITLNKIEQNFVDTLEIIKEKAHCSSEKDCLGCKNLEIKYKIQTEALKNKLMLDNENKKLQERIEILENQLKEKKQIINNLKGINTPQSVSIPPLSNIYDIISSLVSIFIKYAPCFNTEFIPRDEAMAFSNTIFQVSLKIEARGREFFEINNLFISEVKEQLPLFEKDLFKTGFILSNIIEYSRIIKIESESVNLFINNLFAHFGKLMKLKIMEFLPGAIIEYQGLKGFECKGRSYFKKIFAYRGKTIHNFIHCLDYLYNLMLFYHLPSEFITEMLNYLLKIVDYVCFNGIMIKTNFLSFNRGAQINNNLNELEKWLREIEYFEGILNLGRIRSVVKMINLVNAGVGMEHIIDNCVFLNNWQIEELICKFDIGELELTGLERNKRRIGLGGDIFLEEPSIYVPSKCEKSEAKFCVPRYMPAKYISSIIEYI</sequence>
<evidence type="ECO:0000256" key="1">
    <source>
        <dbReference type="ARBA" id="ARBA00022741"/>
    </source>
</evidence>
<feature type="binding site" evidence="7">
    <location>
        <begin position="93"/>
        <end position="100"/>
    </location>
    <ligand>
        <name>ATP</name>
        <dbReference type="ChEBI" id="CHEBI:30616"/>
    </ligand>
</feature>
<dbReference type="Pfam" id="PF00063">
    <property type="entry name" value="Myosin_head"/>
    <property type="match status" value="1"/>
</dbReference>
<protein>
    <submittedName>
        <fullName evidence="11">Myosin-3</fullName>
    </submittedName>
</protein>
<proteinExistence type="inferred from homology"/>
<keyword evidence="12" id="KW-1185">Reference proteome</keyword>
<dbReference type="Gene3D" id="3.40.850.10">
    <property type="entry name" value="Kinesin motor domain"/>
    <property type="match status" value="1"/>
</dbReference>
<organism evidence="11 12">
    <name type="scientific">Astathelohania contejeani</name>
    <dbReference type="NCBI Taxonomy" id="164912"/>
    <lineage>
        <taxon>Eukaryota</taxon>
        <taxon>Fungi</taxon>
        <taxon>Fungi incertae sedis</taxon>
        <taxon>Microsporidia</taxon>
        <taxon>Astathelohaniidae</taxon>
        <taxon>Astathelohania</taxon>
    </lineage>
</organism>
<comment type="similarity">
    <text evidence="7">Belongs to the TRAFAC class myosin-kinesin ATPase superfamily. Myosin family.</text>
</comment>
<dbReference type="SUPFAM" id="SSF52540">
    <property type="entry name" value="P-loop containing nucleoside triphosphate hydrolases"/>
    <property type="match status" value="1"/>
</dbReference>
<keyword evidence="4 7" id="KW-0518">Myosin</keyword>
<dbReference type="PRINTS" id="PR00193">
    <property type="entry name" value="MYOSINHEAVY"/>
</dbReference>
<dbReference type="Gene3D" id="1.20.120.720">
    <property type="entry name" value="Myosin VI head, motor domain, U50 subdomain"/>
    <property type="match status" value="1"/>
</dbReference>
<feature type="domain" description="Dilute" evidence="9">
    <location>
        <begin position="885"/>
        <end position="1131"/>
    </location>
</feature>
<evidence type="ECO:0000256" key="6">
    <source>
        <dbReference type="ARBA" id="ARBA00023203"/>
    </source>
</evidence>
<keyword evidence="6 7" id="KW-0009">Actin-binding</keyword>
<evidence type="ECO:0000256" key="8">
    <source>
        <dbReference type="SAM" id="Coils"/>
    </source>
</evidence>
<evidence type="ECO:0000256" key="7">
    <source>
        <dbReference type="PROSITE-ProRule" id="PRU00782"/>
    </source>
</evidence>
<feature type="coiled-coil region" evidence="8">
    <location>
        <begin position="784"/>
        <end position="818"/>
    </location>
</feature>
<dbReference type="PROSITE" id="PS51456">
    <property type="entry name" value="MYOSIN_MOTOR"/>
    <property type="match status" value="1"/>
</dbReference>
<keyword evidence="2 7" id="KW-0067">ATP-binding</keyword>
<evidence type="ECO:0000256" key="3">
    <source>
        <dbReference type="ARBA" id="ARBA00023054"/>
    </source>
</evidence>
<dbReference type="InterPro" id="IPR027417">
    <property type="entry name" value="P-loop_NTPase"/>
</dbReference>
<dbReference type="InterPro" id="IPR001609">
    <property type="entry name" value="Myosin_head_motor_dom-like"/>
</dbReference>
<keyword evidence="1 7" id="KW-0547">Nucleotide-binding</keyword>
<comment type="caution">
    <text evidence="11">The sequence shown here is derived from an EMBL/GenBank/DDBJ whole genome shotgun (WGS) entry which is preliminary data.</text>
</comment>